<reference evidence="1" key="2">
    <citation type="submission" date="2013-05" db="EMBL/GenBank/DDBJ databases">
        <authorList>
            <person name="Carter J.-M."/>
            <person name="Baker S.C."/>
            <person name="Pink R."/>
            <person name="Carter D.R.F."/>
            <person name="Collins A."/>
            <person name="Tomlin J."/>
            <person name="Gibbs M."/>
            <person name="Breuker C.J."/>
        </authorList>
    </citation>
    <scope>NUCLEOTIDE SEQUENCE</scope>
    <source>
        <tissue evidence="1">Ovary</tissue>
    </source>
</reference>
<protein>
    <submittedName>
        <fullName evidence="1">Protein kinase ASK1</fullName>
    </submittedName>
</protein>
<dbReference type="EMBL" id="GAIX01008237">
    <property type="protein sequence ID" value="JAA84323.1"/>
    <property type="molecule type" value="Transcribed_RNA"/>
</dbReference>
<sequence>MLEEQKMQTQILKEIVDKSSNSRSYATSAETIEDYDREQLDSFREWLSPRGVPEEAAIALVCQSYTLPDLLQHVQREDIARLNLKGGIELRLWRAIVDHRMQNNSNHLRRTSSTETDMDTNSIVVVECQKCKTSRTLSNNSSCSNNPTIVIRDQQVNGDDTVGEYYTENGVVNL</sequence>
<keyword evidence="1" id="KW-0808">Transferase</keyword>
<dbReference type="AlphaFoldDB" id="S4P684"/>
<reference evidence="1" key="1">
    <citation type="journal article" date="2013" name="BMC Genomics">
        <title>Unscrambling butterfly oogenesis.</title>
        <authorList>
            <person name="Carter J.M."/>
            <person name="Baker S.C."/>
            <person name="Pink R."/>
            <person name="Carter D.R."/>
            <person name="Collins A."/>
            <person name="Tomlin J."/>
            <person name="Gibbs M."/>
            <person name="Breuker C.J."/>
        </authorList>
    </citation>
    <scope>NUCLEOTIDE SEQUENCE</scope>
    <source>
        <tissue evidence="1">Ovary</tissue>
    </source>
</reference>
<name>S4P684_9NEOP</name>
<proteinExistence type="predicted"/>
<organism evidence="1">
    <name type="scientific">Pararge aegeria</name>
    <name type="common">speckled wood butterfly</name>
    <dbReference type="NCBI Taxonomy" id="116150"/>
    <lineage>
        <taxon>Eukaryota</taxon>
        <taxon>Metazoa</taxon>
        <taxon>Ecdysozoa</taxon>
        <taxon>Arthropoda</taxon>
        <taxon>Hexapoda</taxon>
        <taxon>Insecta</taxon>
        <taxon>Pterygota</taxon>
        <taxon>Neoptera</taxon>
        <taxon>Endopterygota</taxon>
        <taxon>Lepidoptera</taxon>
        <taxon>Glossata</taxon>
        <taxon>Ditrysia</taxon>
        <taxon>Papilionoidea</taxon>
        <taxon>Nymphalidae</taxon>
        <taxon>Satyrinae</taxon>
        <taxon>Satyrini</taxon>
        <taxon>Parargina</taxon>
        <taxon>Pararge</taxon>
    </lineage>
</organism>
<dbReference type="SUPFAM" id="SSF47769">
    <property type="entry name" value="SAM/Pointed domain"/>
    <property type="match status" value="1"/>
</dbReference>
<dbReference type="InterPro" id="IPR013761">
    <property type="entry name" value="SAM/pointed_sf"/>
</dbReference>
<dbReference type="GO" id="GO:0016301">
    <property type="term" value="F:kinase activity"/>
    <property type="evidence" value="ECO:0007669"/>
    <property type="project" value="UniProtKB-KW"/>
</dbReference>
<evidence type="ECO:0000313" key="1">
    <source>
        <dbReference type="EMBL" id="JAA84323.1"/>
    </source>
</evidence>
<accession>S4P684</accession>
<keyword evidence="1" id="KW-0418">Kinase</keyword>